<proteinExistence type="predicted"/>
<accession>A0AA39XVK9</accession>
<organism evidence="1 2">
    <name type="scientific">Lasiodiplodia hormozganensis</name>
    <dbReference type="NCBI Taxonomy" id="869390"/>
    <lineage>
        <taxon>Eukaryota</taxon>
        <taxon>Fungi</taxon>
        <taxon>Dikarya</taxon>
        <taxon>Ascomycota</taxon>
        <taxon>Pezizomycotina</taxon>
        <taxon>Dothideomycetes</taxon>
        <taxon>Dothideomycetes incertae sedis</taxon>
        <taxon>Botryosphaeriales</taxon>
        <taxon>Botryosphaeriaceae</taxon>
        <taxon>Lasiodiplodia</taxon>
    </lineage>
</organism>
<sequence length="464" mass="50943">MPRISAFEALPAELIEEVAGYLNSKDCCSLRQASLQLYFKADYIFRKHCTHVQVDFDQVHLAQLCTTSQNTGMARAVKILTIVVPDEVRKGGKNAGSLQAYMNGQAQNTVNEEIQAAVDNKCCGTEACGSLLTNALRQMVNVRDVRITGNYLDMAHIKCSGMSLIPCRSRDTRHRAVPAILNAVKNSGITTPISLSITELTRRRDHHAVKKTHDTSPRCFNPLPELDAAALANVHQLRLGLGGRRLPKRVYLDDVAALRHSLPFTPALTLLELSGPHPGLLNSAFELMADAGYPAFPALRSLRLADDATVDGVQLAVCLQALVPQLEELALVGLALADDAMHWIDALRCIRQHLSPRLQCFRFARNAHAGELLQSHALTLWDADGDGAACVRDVDVGQFGKWARWMFEDVDEWVAVFALDDDDGEAFEDVAARVGGVAAAIDVLIQGYYEAPESLDEFLFYCLL</sequence>
<evidence type="ECO:0000313" key="1">
    <source>
        <dbReference type="EMBL" id="KAK0640182.1"/>
    </source>
</evidence>
<dbReference type="AlphaFoldDB" id="A0AA39XVK9"/>
<keyword evidence="2" id="KW-1185">Reference proteome</keyword>
<gene>
    <name evidence="1" type="ORF">DIS24_g9608</name>
</gene>
<reference evidence="1" key="1">
    <citation type="submission" date="2023-06" db="EMBL/GenBank/DDBJ databases">
        <title>Multi-omics analyses reveal the molecular pathogenesis toolkit of Lasiodiplodia hormozganensis, a cross-kingdom pathogen.</title>
        <authorList>
            <person name="Felix C."/>
            <person name="Meneses R."/>
            <person name="Goncalves M.F.M."/>
            <person name="Tilleman L."/>
            <person name="Duarte A.S."/>
            <person name="Jorrin-Novo J.V."/>
            <person name="Van De Peer Y."/>
            <person name="Deforce D."/>
            <person name="Van Nieuwerburgh F."/>
            <person name="Esteves A.C."/>
            <person name="Alves A."/>
        </authorList>
    </citation>
    <scope>NUCLEOTIDE SEQUENCE</scope>
    <source>
        <strain evidence="1">CBS 339.90</strain>
    </source>
</reference>
<name>A0AA39XVK9_9PEZI</name>
<protein>
    <recommendedName>
        <fullName evidence="3">F-box domain-containing protein</fullName>
    </recommendedName>
</protein>
<evidence type="ECO:0000313" key="2">
    <source>
        <dbReference type="Proteomes" id="UP001175001"/>
    </source>
</evidence>
<comment type="caution">
    <text evidence="1">The sequence shown here is derived from an EMBL/GenBank/DDBJ whole genome shotgun (WGS) entry which is preliminary data.</text>
</comment>
<dbReference type="EMBL" id="JAUJDW010000087">
    <property type="protein sequence ID" value="KAK0640182.1"/>
    <property type="molecule type" value="Genomic_DNA"/>
</dbReference>
<evidence type="ECO:0008006" key="3">
    <source>
        <dbReference type="Google" id="ProtNLM"/>
    </source>
</evidence>
<dbReference type="Proteomes" id="UP001175001">
    <property type="component" value="Unassembled WGS sequence"/>
</dbReference>